<dbReference type="RefSeq" id="XP_067174404.1">
    <property type="nucleotide sequence ID" value="XM_067318299.1"/>
</dbReference>
<dbReference type="EMBL" id="JAFEUZ010000036">
    <property type="protein sequence ID" value="KAG5464467.1"/>
    <property type="molecule type" value="Genomic_DNA"/>
</dbReference>
<sequence>MTTKDPNAFEAIKPKLTAQTLQDIEGLDPLKYGFGREECCGPIPAKIVGSMKLREHIFLNTHMPATQWDKRTENVPGFKELSHHLKHKHPDASFTVSHLDKDMDDSILHFRVDHERKAVAITQYSGVCEPYELPWEAKGTLAVDRSSEYFIFICSHFSRDARCGYCGSVLVDLFRHTILEKMGADGAERVTVYPCSHVGGHIYAGNVIIYSRHGGICYGLFRPEDIQGVVDAIVEDQGSIPGSMKNRIRGQMGVGREEGEMIDVGRHARQ</sequence>
<comment type="caution">
    <text evidence="1">The sequence shown here is derived from an EMBL/GenBank/DDBJ whole genome shotgun (WGS) entry which is preliminary data.</text>
</comment>
<reference evidence="1 2" key="1">
    <citation type="submission" date="2021-03" db="EMBL/GenBank/DDBJ databases">
        <title>Leishmania (Mundinia) martiniquensis Genome sequencing and assembly.</title>
        <authorList>
            <person name="Almutairi H."/>
            <person name="Gatherer D."/>
        </authorList>
    </citation>
    <scope>NUCLEOTIDE SEQUENCE [LARGE SCALE GENOMIC DNA]</scope>
    <source>
        <strain evidence="1">LSCM1</strain>
    </source>
</reference>
<dbReference type="PANTHER" id="PTHR31902">
    <property type="entry name" value="ACTIN PATCHES DISTAL PROTEIN 1"/>
    <property type="match status" value="1"/>
</dbReference>
<proteinExistence type="predicted"/>
<evidence type="ECO:0000313" key="1">
    <source>
        <dbReference type="EMBL" id="KAG5464467.1"/>
    </source>
</evidence>
<dbReference type="AlphaFoldDB" id="A0A836KA13"/>
<keyword evidence="2" id="KW-1185">Reference proteome</keyword>
<dbReference type="GeneID" id="92510811"/>
<name>A0A836KA13_9TRYP</name>
<gene>
    <name evidence="1" type="ORF">LSCM1_00656</name>
</gene>
<dbReference type="OrthoDB" id="10253744at2759"/>
<dbReference type="SUPFAM" id="SSF52833">
    <property type="entry name" value="Thioredoxin-like"/>
    <property type="match status" value="1"/>
</dbReference>
<dbReference type="Pfam" id="PF06999">
    <property type="entry name" value="Suc_Fer-like"/>
    <property type="match status" value="1"/>
</dbReference>
<evidence type="ECO:0008006" key="3">
    <source>
        <dbReference type="Google" id="ProtNLM"/>
    </source>
</evidence>
<dbReference type="Proteomes" id="UP000673552">
    <property type="component" value="Chromosome 36"/>
</dbReference>
<protein>
    <recommendedName>
        <fullName evidence="3">Sucrase/ferredoxin-like family protein</fullName>
    </recommendedName>
</protein>
<organism evidence="1 2">
    <name type="scientific">Leishmania martiniquensis</name>
    <dbReference type="NCBI Taxonomy" id="1580590"/>
    <lineage>
        <taxon>Eukaryota</taxon>
        <taxon>Discoba</taxon>
        <taxon>Euglenozoa</taxon>
        <taxon>Kinetoplastea</taxon>
        <taxon>Metakinetoplastina</taxon>
        <taxon>Trypanosomatida</taxon>
        <taxon>Trypanosomatidae</taxon>
        <taxon>Leishmaniinae</taxon>
        <taxon>Leishmania</taxon>
    </lineage>
</organism>
<accession>A0A836KA13</accession>
<dbReference type="PANTHER" id="PTHR31902:SF14">
    <property type="entry name" value="ACTIN PATCHES DISTAL PROTEIN 1"/>
    <property type="match status" value="1"/>
</dbReference>
<dbReference type="Gene3D" id="3.40.30.10">
    <property type="entry name" value="Glutaredoxin"/>
    <property type="match status" value="1"/>
</dbReference>
<dbReference type="InterPro" id="IPR009737">
    <property type="entry name" value="Aim32/Apd1-like"/>
</dbReference>
<dbReference type="CDD" id="cd03062">
    <property type="entry name" value="TRX_Fd_Sucrase"/>
    <property type="match status" value="1"/>
</dbReference>
<evidence type="ECO:0000313" key="2">
    <source>
        <dbReference type="Proteomes" id="UP000673552"/>
    </source>
</evidence>
<dbReference type="InterPro" id="IPR036249">
    <property type="entry name" value="Thioredoxin-like_sf"/>
</dbReference>
<dbReference type="KEGG" id="lmat:92510811"/>